<dbReference type="PANTHER" id="PTHR43134">
    <property type="entry name" value="SIGNAL RECOGNITION PARTICLE RECEPTOR SUBUNIT ALPHA"/>
    <property type="match status" value="1"/>
</dbReference>
<comment type="caution">
    <text evidence="16">The sequence shown here is derived from an EMBL/GenBank/DDBJ whole genome shotgun (WGS) entry which is preliminary data.</text>
</comment>
<dbReference type="GO" id="GO:0006614">
    <property type="term" value="P:SRP-dependent cotranslational protein targeting to membrane"/>
    <property type="evidence" value="ECO:0007669"/>
    <property type="project" value="UniProtKB-UniRule"/>
</dbReference>
<dbReference type="SUPFAM" id="SSF52540">
    <property type="entry name" value="P-loop containing nucleoside triphosphate hydrolases"/>
    <property type="match status" value="1"/>
</dbReference>
<dbReference type="GO" id="GO:0005525">
    <property type="term" value="F:GTP binding"/>
    <property type="evidence" value="ECO:0007669"/>
    <property type="project" value="UniProtKB-UniRule"/>
</dbReference>
<feature type="domain" description="AAA+ ATPase" evidence="14">
    <location>
        <begin position="176"/>
        <end position="341"/>
    </location>
</feature>
<evidence type="ECO:0000256" key="4">
    <source>
        <dbReference type="ARBA" id="ARBA00022448"/>
    </source>
</evidence>
<sequence>MKMKKYTASTMAEAMKKVQKDFGDEAIIISSKPIYSKGFLGLFKKKYFEVVIGIERTTMSSIENIELKSNDVIEKNSITLQPTHVEEIRHELVTLKDLIKKQQTATTKYPVIFTSIIEQMEHQELDKKLITSISDELFDMYKNSREELTTQQLIRFAKMALRQELDQFSIGNQSFDKRFINVVGPTGVGKTTTIAKMAARAVLEKRKKIGFITADTYRIGAIEQLKTYANLLQAPVEVVYSHEDYVKAIDNLKHCDLIFIDTAGRNYNESKYINDLVELIDINKETENYLVLALTAKQRDLEVIIEQFERLPITKLIFTKLDETNSIGPIVNLMIKYNKGLAYYTNGQEVPEDIVEATLDKIVELIFQGE</sequence>
<keyword evidence="7" id="KW-1005">Bacterial flagellum biogenesis</keyword>
<evidence type="ECO:0000256" key="9">
    <source>
        <dbReference type="ARBA" id="ARBA00023134"/>
    </source>
</evidence>
<evidence type="ECO:0000256" key="6">
    <source>
        <dbReference type="ARBA" id="ARBA00022741"/>
    </source>
</evidence>
<evidence type="ECO:0000256" key="13">
    <source>
        <dbReference type="NCBIfam" id="TIGR03499"/>
    </source>
</evidence>
<evidence type="ECO:0000256" key="2">
    <source>
        <dbReference type="ARBA" id="ARBA00008531"/>
    </source>
</evidence>
<dbReference type="GO" id="GO:0005047">
    <property type="term" value="F:signal recognition particle binding"/>
    <property type="evidence" value="ECO:0007669"/>
    <property type="project" value="TreeGrafter"/>
</dbReference>
<dbReference type="CDD" id="cd17873">
    <property type="entry name" value="FlhF"/>
    <property type="match status" value="1"/>
</dbReference>
<dbReference type="Pfam" id="PF00448">
    <property type="entry name" value="SRP54"/>
    <property type="match status" value="1"/>
</dbReference>
<organism evidence="16 17">
    <name type="scientific">Candidatus Kurthia intestinigallinarum</name>
    <dbReference type="NCBI Taxonomy" id="1562256"/>
    <lineage>
        <taxon>Bacteria</taxon>
        <taxon>Bacillati</taxon>
        <taxon>Bacillota</taxon>
        <taxon>Bacilli</taxon>
        <taxon>Bacillales</taxon>
        <taxon>Caryophanaceae</taxon>
        <taxon>Kurthia</taxon>
    </lineage>
</organism>
<dbReference type="SMART" id="SM00382">
    <property type="entry name" value="AAA"/>
    <property type="match status" value="1"/>
</dbReference>
<name>A0A433RT49_9BACL</name>
<keyword evidence="6" id="KW-0547">Nucleotide-binding</keyword>
<dbReference type="GO" id="GO:0003924">
    <property type="term" value="F:GTPase activity"/>
    <property type="evidence" value="ECO:0007669"/>
    <property type="project" value="UniProtKB-UniRule"/>
</dbReference>
<evidence type="ECO:0000256" key="8">
    <source>
        <dbReference type="ARBA" id="ARBA00022927"/>
    </source>
</evidence>
<keyword evidence="17" id="KW-1185">Reference proteome</keyword>
<dbReference type="InterPro" id="IPR003593">
    <property type="entry name" value="AAA+_ATPase"/>
</dbReference>
<dbReference type="Gene3D" id="3.40.50.300">
    <property type="entry name" value="P-loop containing nucleotide triphosphate hydrolases"/>
    <property type="match status" value="1"/>
</dbReference>
<dbReference type="OrthoDB" id="9778554at2"/>
<keyword evidence="11" id="KW-1006">Bacterial flagellum protein export</keyword>
<dbReference type="GO" id="GO:0005886">
    <property type="term" value="C:plasma membrane"/>
    <property type="evidence" value="ECO:0007669"/>
    <property type="project" value="UniProtKB-SubCell"/>
</dbReference>
<accession>A0A433RT49</accession>
<keyword evidence="8" id="KW-0653">Protein transport</keyword>
<reference evidence="16 17" key="1">
    <citation type="submission" date="2014-11" db="EMBL/GenBank/DDBJ databases">
        <title>Genome sequence and analysis of novel Kurthia sp.</title>
        <authorList>
            <person name="Lawson J.N."/>
            <person name="Gonzalez J.E."/>
            <person name="Rinauldi L."/>
            <person name="Xuan Z."/>
            <person name="Firman A."/>
            <person name="Shaddox L."/>
            <person name="Trudeau A."/>
            <person name="Shah S."/>
            <person name="Reiman D."/>
        </authorList>
    </citation>
    <scope>NUCLEOTIDE SEQUENCE [LARGE SCALE GENOMIC DNA]</scope>
    <source>
        <strain evidence="16 17">3B1D</strain>
    </source>
</reference>
<dbReference type="InterPro" id="IPR020006">
    <property type="entry name" value="FlhF"/>
</dbReference>
<evidence type="ECO:0000256" key="1">
    <source>
        <dbReference type="ARBA" id="ARBA00004413"/>
    </source>
</evidence>
<dbReference type="AlphaFoldDB" id="A0A433RT49"/>
<dbReference type="GO" id="GO:0044781">
    <property type="term" value="P:bacterial-type flagellum organization"/>
    <property type="evidence" value="ECO:0007669"/>
    <property type="project" value="UniProtKB-UniRule"/>
</dbReference>
<evidence type="ECO:0000256" key="11">
    <source>
        <dbReference type="ARBA" id="ARBA00023225"/>
    </source>
</evidence>
<keyword evidence="16" id="KW-0966">Cell projection</keyword>
<dbReference type="RefSeq" id="WP_020189461.1">
    <property type="nucleotide sequence ID" value="NZ_JTFC01000031.1"/>
</dbReference>
<proteinExistence type="inferred from homology"/>
<keyword evidence="10" id="KW-0472">Membrane</keyword>
<keyword evidence="5" id="KW-1003">Cell membrane</keyword>
<evidence type="ECO:0000256" key="3">
    <source>
        <dbReference type="ARBA" id="ARBA00014919"/>
    </source>
</evidence>
<evidence type="ECO:0000259" key="14">
    <source>
        <dbReference type="SMART" id="SM00382"/>
    </source>
</evidence>
<evidence type="ECO:0000256" key="5">
    <source>
        <dbReference type="ARBA" id="ARBA00022475"/>
    </source>
</evidence>
<dbReference type="InterPro" id="IPR027417">
    <property type="entry name" value="P-loop_NTPase"/>
</dbReference>
<evidence type="ECO:0000313" key="16">
    <source>
        <dbReference type="EMBL" id="RUS55333.1"/>
    </source>
</evidence>
<keyword evidence="4" id="KW-0813">Transport</keyword>
<evidence type="ECO:0000256" key="7">
    <source>
        <dbReference type="ARBA" id="ARBA00022795"/>
    </source>
</evidence>
<feature type="domain" description="SRP54-type proteins GTP-binding" evidence="15">
    <location>
        <begin position="177"/>
        <end position="368"/>
    </location>
</feature>
<keyword evidence="9" id="KW-0342">GTP-binding</keyword>
<evidence type="ECO:0000313" key="17">
    <source>
        <dbReference type="Proteomes" id="UP000288623"/>
    </source>
</evidence>
<keyword evidence="16" id="KW-0282">Flagellum</keyword>
<dbReference type="FunFam" id="3.40.50.300:FF:000695">
    <property type="entry name" value="Flagellar biosynthesis regulator FlhF"/>
    <property type="match status" value="1"/>
</dbReference>
<keyword evidence="16" id="KW-0969">Cilium</keyword>
<dbReference type="SMART" id="SM00962">
    <property type="entry name" value="SRP54"/>
    <property type="match status" value="1"/>
</dbReference>
<evidence type="ECO:0000256" key="12">
    <source>
        <dbReference type="ARBA" id="ARBA00025337"/>
    </source>
</evidence>
<dbReference type="PANTHER" id="PTHR43134:SF3">
    <property type="entry name" value="FLAGELLAR BIOSYNTHESIS PROTEIN FLHF"/>
    <property type="match status" value="1"/>
</dbReference>
<evidence type="ECO:0000256" key="10">
    <source>
        <dbReference type="ARBA" id="ARBA00023136"/>
    </source>
</evidence>
<dbReference type="EMBL" id="JTFC01000031">
    <property type="protein sequence ID" value="RUS55333.1"/>
    <property type="molecule type" value="Genomic_DNA"/>
</dbReference>
<dbReference type="Gene3D" id="1.20.120.1380">
    <property type="entry name" value="Flagellar FlhF biosynthesis protein, N domain"/>
    <property type="match status" value="1"/>
</dbReference>
<dbReference type="InterPro" id="IPR047040">
    <property type="entry name" value="FlhF__GTPase_dom"/>
</dbReference>
<dbReference type="InterPro" id="IPR000897">
    <property type="entry name" value="SRP54_GTPase_dom"/>
</dbReference>
<comment type="subcellular location">
    <subcellularLocation>
        <location evidence="1">Cell membrane</location>
        <topology evidence="1">Peripheral membrane protein</topology>
        <orientation evidence="1">Cytoplasmic side</orientation>
    </subcellularLocation>
</comment>
<comment type="function">
    <text evidence="12">Necessary for flagellar biosynthesis. May be involved in translocation of the flagellum.</text>
</comment>
<dbReference type="Proteomes" id="UP000288623">
    <property type="component" value="Unassembled WGS sequence"/>
</dbReference>
<gene>
    <name evidence="16" type="ORF">QI30_10340</name>
</gene>
<protein>
    <recommendedName>
        <fullName evidence="3 13">Flagellar biosynthesis protein FlhF</fullName>
    </recommendedName>
</protein>
<dbReference type="NCBIfam" id="TIGR03499">
    <property type="entry name" value="FlhF"/>
    <property type="match status" value="1"/>
</dbReference>
<comment type="similarity">
    <text evidence="2">Belongs to the GTP-binding SRP family.</text>
</comment>
<dbReference type="GO" id="GO:0015031">
    <property type="term" value="P:protein transport"/>
    <property type="evidence" value="ECO:0007669"/>
    <property type="project" value="UniProtKB-KW"/>
</dbReference>
<evidence type="ECO:0000259" key="15">
    <source>
        <dbReference type="SMART" id="SM00962"/>
    </source>
</evidence>